<dbReference type="InterPro" id="IPR011990">
    <property type="entry name" value="TPR-like_helical_dom_sf"/>
</dbReference>
<dbReference type="FunFam" id="1.25.40.10:FF:000348">
    <property type="entry name" value="Pentatricopeptide repeat-containing protein chloroplastic"/>
    <property type="match status" value="1"/>
</dbReference>
<feature type="repeat" description="PPR" evidence="3">
    <location>
        <begin position="295"/>
        <end position="325"/>
    </location>
</feature>
<dbReference type="Pfam" id="PF14432">
    <property type="entry name" value="DYW_deaminase"/>
    <property type="match status" value="1"/>
</dbReference>
<keyword evidence="2" id="KW-0677">Repeat</keyword>
<evidence type="ECO:0000259" key="4">
    <source>
        <dbReference type="Pfam" id="PF14432"/>
    </source>
</evidence>
<evidence type="ECO:0000313" key="5">
    <source>
        <dbReference type="EMBL" id="KMZ61505.1"/>
    </source>
</evidence>
<dbReference type="GO" id="GO:0009451">
    <property type="term" value="P:RNA modification"/>
    <property type="evidence" value="ECO:0000318"/>
    <property type="project" value="GO_Central"/>
</dbReference>
<dbReference type="EMBL" id="LFYR01001475">
    <property type="protein sequence ID" value="KMZ61505.1"/>
    <property type="molecule type" value="Genomic_DNA"/>
</dbReference>
<reference evidence="6" key="1">
    <citation type="journal article" date="2016" name="Nature">
        <title>The genome of the seagrass Zostera marina reveals angiosperm adaptation to the sea.</title>
        <authorList>
            <person name="Olsen J.L."/>
            <person name="Rouze P."/>
            <person name="Verhelst B."/>
            <person name="Lin Y.-C."/>
            <person name="Bayer T."/>
            <person name="Collen J."/>
            <person name="Dattolo E."/>
            <person name="De Paoli E."/>
            <person name="Dittami S."/>
            <person name="Maumus F."/>
            <person name="Michel G."/>
            <person name="Kersting A."/>
            <person name="Lauritano C."/>
            <person name="Lohaus R."/>
            <person name="Toepel M."/>
            <person name="Tonon T."/>
            <person name="Vanneste K."/>
            <person name="Amirebrahimi M."/>
            <person name="Brakel J."/>
            <person name="Bostroem C."/>
            <person name="Chovatia M."/>
            <person name="Grimwood J."/>
            <person name="Jenkins J.W."/>
            <person name="Jueterbock A."/>
            <person name="Mraz A."/>
            <person name="Stam W.T."/>
            <person name="Tice H."/>
            <person name="Bornberg-Bauer E."/>
            <person name="Green P.J."/>
            <person name="Pearson G.A."/>
            <person name="Procaccini G."/>
            <person name="Duarte C.M."/>
            <person name="Schmutz J."/>
            <person name="Reusch T.B.H."/>
            <person name="Van de Peer Y."/>
        </authorList>
    </citation>
    <scope>NUCLEOTIDE SEQUENCE [LARGE SCALE GENOMIC DNA]</scope>
    <source>
        <strain evidence="6">cv. Finnish</strain>
    </source>
</reference>
<dbReference type="Proteomes" id="UP000036987">
    <property type="component" value="Unassembled WGS sequence"/>
</dbReference>
<evidence type="ECO:0000256" key="2">
    <source>
        <dbReference type="ARBA" id="ARBA00022737"/>
    </source>
</evidence>
<accession>A0A0K9NZX3</accession>
<feature type="repeat" description="PPR" evidence="3">
    <location>
        <begin position="97"/>
        <end position="131"/>
    </location>
</feature>
<dbReference type="PROSITE" id="PS51375">
    <property type="entry name" value="PPR"/>
    <property type="match status" value="5"/>
</dbReference>
<dbReference type="InterPro" id="IPR046848">
    <property type="entry name" value="E_motif"/>
</dbReference>
<dbReference type="PANTHER" id="PTHR47926:SF456">
    <property type="entry name" value="PENTATRICOPEPTIDE REPEAT-CONTAINING PROTEIN ELI1, CHLOROPLASTIC"/>
    <property type="match status" value="1"/>
</dbReference>
<dbReference type="GO" id="GO:0008270">
    <property type="term" value="F:zinc ion binding"/>
    <property type="evidence" value="ECO:0007669"/>
    <property type="project" value="InterPro"/>
</dbReference>
<dbReference type="OMA" id="SKEIYMM"/>
<organism evidence="5 6">
    <name type="scientific">Zostera marina</name>
    <name type="common">Eelgrass</name>
    <dbReference type="NCBI Taxonomy" id="29655"/>
    <lineage>
        <taxon>Eukaryota</taxon>
        <taxon>Viridiplantae</taxon>
        <taxon>Streptophyta</taxon>
        <taxon>Embryophyta</taxon>
        <taxon>Tracheophyta</taxon>
        <taxon>Spermatophyta</taxon>
        <taxon>Magnoliopsida</taxon>
        <taxon>Liliopsida</taxon>
        <taxon>Zosteraceae</taxon>
        <taxon>Zostera</taxon>
    </lineage>
</organism>
<dbReference type="InterPro" id="IPR046960">
    <property type="entry name" value="PPR_At4g14850-like_plant"/>
</dbReference>
<dbReference type="Pfam" id="PF20431">
    <property type="entry name" value="E_motif"/>
    <property type="match status" value="1"/>
</dbReference>
<proteinExistence type="inferred from homology"/>
<sequence length="635" mass="70398">MSATVLATSLSPTSSSAVAAAPLSLHRNLPSSHATDLLKQCKTIRHLLELHAAILRTGVPLHRAPAINFRLQRSYSTLGLLDKSLALFHYTPTHLRSVVFWTSIIQSHANHGHQHTALLLFSDMLSSGVDPNGFTLSTVLKTCDVAQGRIVHCQCVKLKLDFDTYVGTTIVDMYARGGEVENARKMFERMPERNLVSLTVIITCYAKAGDLATARKLFDEVEGKDVVCWNTMIDGYTQHGQPNVALALFRMMLKDQIRPNDVTVLSLLSSCAQNGALELGKWVHSYIGSCGIKINTQVATALIDMYCKCGSLEDACLVFEKMPNKDVVIWNAMIMGYSMHGRSSEALNSFTQMRAENIRPTNITFIAVLTACSHAGLVSEGRKFFQAMEIEYKITPKIEHYGCMIDLLGRSGLVEEAHILAQTMPIEPDLVIWTTLLGSCKLHNKVELGKRIFKHLFDAGVANSGTYVLLSNLHAATGDWEETGRVRFMMRRSGKRKEPGCTSIEIDNKVHEFIAGDLRHDKSSEIYAMLGELSGLLKAHGYVSQTDVVLHDMEEEEEEKERALGVHSEKLAIAFGLISTPPGTVIRIVKNLRVCVDCHSVTKLISKITGRKIVVRDRNRFHHFVGGSCSCGDFW</sequence>
<dbReference type="InterPro" id="IPR032867">
    <property type="entry name" value="DYW_dom"/>
</dbReference>
<feature type="repeat" description="PPR" evidence="3">
    <location>
        <begin position="326"/>
        <end position="360"/>
    </location>
</feature>
<evidence type="ECO:0000313" key="6">
    <source>
        <dbReference type="Proteomes" id="UP000036987"/>
    </source>
</evidence>
<dbReference type="Pfam" id="PF13041">
    <property type="entry name" value="PPR_2"/>
    <property type="match status" value="3"/>
</dbReference>
<gene>
    <name evidence="5" type="ORF">ZOSMA_522G00040</name>
</gene>
<comment type="caution">
    <text evidence="5">The sequence shown here is derived from an EMBL/GenBank/DDBJ whole genome shotgun (WGS) entry which is preliminary data.</text>
</comment>
<name>A0A0K9NZX3_ZOSMR</name>
<protein>
    <submittedName>
        <fullName evidence="5">Pentatricopeptide repeat-containing protein, chloroplastic</fullName>
    </submittedName>
</protein>
<evidence type="ECO:0000256" key="1">
    <source>
        <dbReference type="ARBA" id="ARBA00006643"/>
    </source>
</evidence>
<feature type="repeat" description="PPR" evidence="3">
    <location>
        <begin position="163"/>
        <end position="197"/>
    </location>
</feature>
<dbReference type="NCBIfam" id="TIGR00756">
    <property type="entry name" value="PPR"/>
    <property type="match status" value="5"/>
</dbReference>
<feature type="repeat" description="PPR" evidence="3">
    <location>
        <begin position="225"/>
        <end position="259"/>
    </location>
</feature>
<dbReference type="InterPro" id="IPR002885">
    <property type="entry name" value="PPR_rpt"/>
</dbReference>
<dbReference type="Gene3D" id="1.25.40.10">
    <property type="entry name" value="Tetratricopeptide repeat domain"/>
    <property type="match status" value="4"/>
</dbReference>
<dbReference type="PANTHER" id="PTHR47926">
    <property type="entry name" value="PENTATRICOPEPTIDE REPEAT-CONTAINING PROTEIN"/>
    <property type="match status" value="1"/>
</dbReference>
<dbReference type="FunFam" id="1.25.40.10:FF:000690">
    <property type="entry name" value="Pentatricopeptide repeat-containing protein"/>
    <property type="match status" value="1"/>
</dbReference>
<keyword evidence="6" id="KW-1185">Reference proteome</keyword>
<dbReference type="OrthoDB" id="185373at2759"/>
<dbReference type="AlphaFoldDB" id="A0A0K9NZX3"/>
<feature type="domain" description="DYW" evidence="4">
    <location>
        <begin position="541"/>
        <end position="635"/>
    </location>
</feature>
<dbReference type="GO" id="GO:0003729">
    <property type="term" value="F:mRNA binding"/>
    <property type="evidence" value="ECO:0007669"/>
    <property type="project" value="UniProtKB-ARBA"/>
</dbReference>
<dbReference type="Pfam" id="PF01535">
    <property type="entry name" value="PPR"/>
    <property type="match status" value="2"/>
</dbReference>
<evidence type="ECO:0000256" key="3">
    <source>
        <dbReference type="PROSITE-ProRule" id="PRU00708"/>
    </source>
</evidence>
<comment type="similarity">
    <text evidence="1">Belongs to the PPR family. PCMP-H subfamily.</text>
</comment>